<dbReference type="GO" id="GO:0016758">
    <property type="term" value="F:hexosyltransferase activity"/>
    <property type="evidence" value="ECO:0007669"/>
    <property type="project" value="UniProtKB-ARBA"/>
</dbReference>
<dbReference type="InterPro" id="IPR029063">
    <property type="entry name" value="SAM-dependent_MTases_sf"/>
</dbReference>
<dbReference type="InterPro" id="IPR029044">
    <property type="entry name" value="Nucleotide-diphossugar_trans"/>
</dbReference>
<proteinExistence type="predicted"/>
<dbReference type="SUPFAM" id="SSF53448">
    <property type="entry name" value="Nucleotide-diphospho-sugar transferases"/>
    <property type="match status" value="1"/>
</dbReference>
<dbReference type="Gene3D" id="3.90.550.10">
    <property type="entry name" value="Spore Coat Polysaccharide Biosynthesis Protein SpsA, Chain A"/>
    <property type="match status" value="2"/>
</dbReference>
<dbReference type="RefSeq" id="WP_132548638.1">
    <property type="nucleotide sequence ID" value="NZ_SMAA01000006.1"/>
</dbReference>
<dbReference type="AlphaFoldDB" id="A0A4R3K9P3"/>
<feature type="domain" description="Glycosyltransferase 2-like" evidence="1">
    <location>
        <begin position="224"/>
        <end position="368"/>
    </location>
</feature>
<evidence type="ECO:0000313" key="4">
    <source>
        <dbReference type="Proteomes" id="UP000295188"/>
    </source>
</evidence>
<name>A0A4R3K9P3_9FIRM</name>
<dbReference type="Pfam" id="PF13712">
    <property type="entry name" value="Glyco_tranf_2_5"/>
    <property type="match status" value="1"/>
</dbReference>
<dbReference type="PANTHER" id="PTHR22916:SF3">
    <property type="entry name" value="UDP-GLCNAC:BETAGAL BETA-1,3-N-ACETYLGLUCOSAMINYLTRANSFERASE-LIKE PROTEIN 1"/>
    <property type="match status" value="1"/>
</dbReference>
<keyword evidence="4" id="KW-1185">Reference proteome</keyword>
<accession>A0A4R3K9P3</accession>
<dbReference type="OrthoDB" id="396512at2"/>
<organism evidence="3 4">
    <name type="scientific">Pectinatus cerevisiiphilus</name>
    <dbReference type="NCBI Taxonomy" id="86956"/>
    <lineage>
        <taxon>Bacteria</taxon>
        <taxon>Bacillati</taxon>
        <taxon>Bacillota</taxon>
        <taxon>Negativicutes</taxon>
        <taxon>Selenomonadales</taxon>
        <taxon>Selenomonadaceae</taxon>
        <taxon>Pectinatus</taxon>
    </lineage>
</organism>
<evidence type="ECO:0000313" key="3">
    <source>
        <dbReference type="EMBL" id="TCS79625.1"/>
    </source>
</evidence>
<dbReference type="PANTHER" id="PTHR22916">
    <property type="entry name" value="GLYCOSYLTRANSFERASE"/>
    <property type="match status" value="1"/>
</dbReference>
<evidence type="ECO:0000259" key="2">
    <source>
        <dbReference type="Pfam" id="PF13712"/>
    </source>
</evidence>
<sequence length="767" mass="89012">MAVTNLDERKICFIISKSDLSKYKKTVDSLTTLICPKGYEVLVRSFTENNTAAAYNRIMRENDAKYKIYVTAGTEFINENLLAELIDIFRKNWAIGIVGTSGAVVLPTNGISLSAIKRVGKVMMPDGISAWSAIDDTYQKVQLIDSFFLATQYDIKWRDDLFLSEIFAKAGQCVEFKKQYYLTVVAKQPAIPWCKLENLPTAYDETERNLFLNEYAKDIYPLVSILIPTYNRPYFFEKALHSAVTQSYKNIEIIIGDDSTNDDTKKIVEKYQKKYSNIFYQKNKALHCTVRERSYANYNSIFHKSHGAYINYLNDDDLFHPEKISKMMNYYLEYDNIALVSSYRIFINENDEETVFSGYKSLKVNNDIILDAKSAIRTLLLKANNFIGEPTTALVRRIDIDNNFGTFWGTSFHCVNDMAQWLESLKYGDLAYLKEPLSCMRVHKGQKPKDSAIRFAFKNDLFSFYTLSYSHFFGFENEEEFIETIKKWLSTYASENTVFAAKEELKQKTSLFYDKDIIETFLKNYTKAKNIIKGNILQTNIATNNSPVQHMSIFLQELLSNQKGQHICYINEQAELFIRKFKNLNTSLVTYKLQMKTDKIDSTATFLPFMMENKVNLSIKQAANFFDCIVLFDNIMQWRQPENILLELKKILKPNGTIIINFYNVAYYKNIKNVLDGKWHYKAKSNINNNYEANLLSVKNIRFFTIKSMQRMLESVGLKIQNRTRIFTTEPETECATFMDPYMKAGLASRKDLPDFRTCAYIMVISK</sequence>
<dbReference type="EMBL" id="SMAA01000006">
    <property type="protein sequence ID" value="TCS79625.1"/>
    <property type="molecule type" value="Genomic_DNA"/>
</dbReference>
<feature type="domain" description="Streptomycin biosynthesis protein StrF" evidence="2">
    <location>
        <begin position="12"/>
        <end position="215"/>
    </location>
</feature>
<reference evidence="3 4" key="1">
    <citation type="submission" date="2019-03" db="EMBL/GenBank/DDBJ databases">
        <title>Genomic Encyclopedia of Type Strains, Phase IV (KMG-IV): sequencing the most valuable type-strain genomes for metagenomic binning, comparative biology and taxonomic classification.</title>
        <authorList>
            <person name="Goeker M."/>
        </authorList>
    </citation>
    <scope>NUCLEOTIDE SEQUENCE [LARGE SCALE GENOMIC DNA]</scope>
    <source>
        <strain evidence="3 4">DSM 20467</strain>
    </source>
</reference>
<dbReference type="Pfam" id="PF00535">
    <property type="entry name" value="Glycos_transf_2"/>
    <property type="match status" value="1"/>
</dbReference>
<dbReference type="InterPro" id="IPR001173">
    <property type="entry name" value="Glyco_trans_2-like"/>
</dbReference>
<dbReference type="InterPro" id="IPR059123">
    <property type="entry name" value="StrF_dom"/>
</dbReference>
<evidence type="ECO:0000259" key="1">
    <source>
        <dbReference type="Pfam" id="PF00535"/>
    </source>
</evidence>
<dbReference type="Proteomes" id="UP000295188">
    <property type="component" value="Unassembled WGS sequence"/>
</dbReference>
<comment type="caution">
    <text evidence="3">The sequence shown here is derived from an EMBL/GenBank/DDBJ whole genome shotgun (WGS) entry which is preliminary data.</text>
</comment>
<dbReference type="SUPFAM" id="SSF53335">
    <property type="entry name" value="S-adenosyl-L-methionine-dependent methyltransferases"/>
    <property type="match status" value="1"/>
</dbReference>
<dbReference type="Gene3D" id="3.40.50.150">
    <property type="entry name" value="Vaccinia Virus protein VP39"/>
    <property type="match status" value="1"/>
</dbReference>
<gene>
    <name evidence="3" type="ORF">EDC37_10640</name>
</gene>
<protein>
    <submittedName>
        <fullName evidence="3">Methionine biosynthesis protein MetW</fullName>
    </submittedName>
</protein>